<dbReference type="EMBL" id="JAQJAN010000009">
    <property type="protein sequence ID" value="KAJ5719827.1"/>
    <property type="molecule type" value="Genomic_DNA"/>
</dbReference>
<keyword evidence="5" id="KW-1185">Reference proteome</keyword>
<name>A0AAD6HJ58_9EURO</name>
<dbReference type="PROSITE" id="PS50835">
    <property type="entry name" value="IG_LIKE"/>
    <property type="match status" value="1"/>
</dbReference>
<dbReference type="Proteomes" id="UP001215712">
    <property type="component" value="Unassembled WGS sequence"/>
</dbReference>
<proteinExistence type="predicted"/>
<dbReference type="PANTHER" id="PTHR40640:SF1">
    <property type="entry name" value="ANCHORED GLYCOPROTEIN, PUTATIVE (AFU_ORTHOLOGUE AFUA_8G04860)-RELATED"/>
    <property type="match status" value="1"/>
</dbReference>
<evidence type="ECO:0000313" key="5">
    <source>
        <dbReference type="Proteomes" id="UP001215712"/>
    </source>
</evidence>
<feature type="signal peptide" evidence="2">
    <location>
        <begin position="1"/>
        <end position="17"/>
    </location>
</feature>
<feature type="compositionally biased region" description="Polar residues" evidence="1">
    <location>
        <begin position="181"/>
        <end position="211"/>
    </location>
</feature>
<feature type="region of interest" description="Disordered" evidence="1">
    <location>
        <begin position="128"/>
        <end position="211"/>
    </location>
</feature>
<evidence type="ECO:0000259" key="3">
    <source>
        <dbReference type="PROSITE" id="PS50835"/>
    </source>
</evidence>
<protein>
    <recommendedName>
        <fullName evidence="3">Ig-like domain-containing protein</fullName>
    </recommendedName>
</protein>
<organism evidence="4 5">
    <name type="scientific">Penicillium malachiteum</name>
    <dbReference type="NCBI Taxonomy" id="1324776"/>
    <lineage>
        <taxon>Eukaryota</taxon>
        <taxon>Fungi</taxon>
        <taxon>Dikarya</taxon>
        <taxon>Ascomycota</taxon>
        <taxon>Pezizomycotina</taxon>
        <taxon>Eurotiomycetes</taxon>
        <taxon>Eurotiomycetidae</taxon>
        <taxon>Eurotiales</taxon>
        <taxon>Aspergillaceae</taxon>
        <taxon>Penicillium</taxon>
    </lineage>
</organism>
<dbReference type="InterPro" id="IPR007110">
    <property type="entry name" value="Ig-like_dom"/>
</dbReference>
<keyword evidence="2" id="KW-0732">Signal</keyword>
<gene>
    <name evidence="4" type="ORF">N7493_006705</name>
</gene>
<evidence type="ECO:0000256" key="2">
    <source>
        <dbReference type="SAM" id="SignalP"/>
    </source>
</evidence>
<comment type="caution">
    <text evidence="4">The sequence shown here is derived from an EMBL/GenBank/DDBJ whole genome shotgun (WGS) entry which is preliminary data.</text>
</comment>
<sequence length="244" mass="24056">MRFHTVALLTGASAVAAGNTANLLLPGFEGHDLQAGVLGKDADATTYLVTCPSTVASTACGIPGSGMTAIAAPTSAQLIHVNDGNTASLSCNVAGTTYASCYATYGTATAHQTLTGTNLNWMAVTVTTSSTPTPTPTSIFTTSTSTLTSTTTSTHTTVTPTSTFAPSSTSTPVWTPKKSPKSSSRVATSTPLVTSAPTAPGSGNSAPAATQSAAVTTPATAGAGTLARNGWVLGGAMALAYAFA</sequence>
<dbReference type="AlphaFoldDB" id="A0AAD6HJ58"/>
<dbReference type="PANTHER" id="PTHR40640">
    <property type="entry name" value="ANCHORED GLYCOPROTEIN, PUTATIVE (AFU_ORTHOLOGUE AFUA_8G04860)-RELATED"/>
    <property type="match status" value="1"/>
</dbReference>
<reference evidence="4" key="2">
    <citation type="submission" date="2023-01" db="EMBL/GenBank/DDBJ databases">
        <authorList>
            <person name="Petersen C."/>
        </authorList>
    </citation>
    <scope>NUCLEOTIDE SEQUENCE</scope>
    <source>
        <strain evidence="4">IBT 17514</strain>
    </source>
</reference>
<accession>A0AAD6HJ58</accession>
<evidence type="ECO:0000256" key="1">
    <source>
        <dbReference type="SAM" id="MobiDB-lite"/>
    </source>
</evidence>
<reference evidence="4" key="1">
    <citation type="journal article" date="2023" name="IMA Fungus">
        <title>Comparative genomic study of the Penicillium genus elucidates a diverse pangenome and 15 lateral gene transfer events.</title>
        <authorList>
            <person name="Petersen C."/>
            <person name="Sorensen T."/>
            <person name="Nielsen M.R."/>
            <person name="Sondergaard T.E."/>
            <person name="Sorensen J.L."/>
            <person name="Fitzpatrick D.A."/>
            <person name="Frisvad J.C."/>
            <person name="Nielsen K.L."/>
        </authorList>
    </citation>
    <scope>NUCLEOTIDE SEQUENCE</scope>
    <source>
        <strain evidence="4">IBT 17514</strain>
    </source>
</reference>
<feature type="domain" description="Ig-like" evidence="3">
    <location>
        <begin position="73"/>
        <end position="148"/>
    </location>
</feature>
<feature type="compositionally biased region" description="Low complexity" evidence="1">
    <location>
        <begin position="128"/>
        <end position="172"/>
    </location>
</feature>
<feature type="chain" id="PRO_5041946786" description="Ig-like domain-containing protein" evidence="2">
    <location>
        <begin position="18"/>
        <end position="244"/>
    </location>
</feature>
<evidence type="ECO:0000313" key="4">
    <source>
        <dbReference type="EMBL" id="KAJ5719827.1"/>
    </source>
</evidence>